<evidence type="ECO:0000256" key="5">
    <source>
        <dbReference type="ARBA" id="ARBA00023242"/>
    </source>
</evidence>
<dbReference type="InterPro" id="IPR014892">
    <property type="entry name" value="RPA_C"/>
</dbReference>
<organism evidence="8 9">
    <name type="scientific">Phlebiopsis gigantea (strain 11061_1 CR5-6)</name>
    <name type="common">White-rot fungus</name>
    <name type="synonym">Peniophora gigantea</name>
    <dbReference type="NCBI Taxonomy" id="745531"/>
    <lineage>
        <taxon>Eukaryota</taxon>
        <taxon>Fungi</taxon>
        <taxon>Dikarya</taxon>
        <taxon>Basidiomycota</taxon>
        <taxon>Agaricomycotina</taxon>
        <taxon>Agaricomycetes</taxon>
        <taxon>Polyporales</taxon>
        <taxon>Phanerochaetaceae</taxon>
        <taxon>Phlebiopsis</taxon>
    </lineage>
</organism>
<gene>
    <name evidence="8" type="ORF">PHLGIDRAFT_86640</name>
</gene>
<dbReference type="InterPro" id="IPR040260">
    <property type="entry name" value="RFA2-like"/>
</dbReference>
<evidence type="ECO:0000313" key="9">
    <source>
        <dbReference type="Proteomes" id="UP000053257"/>
    </source>
</evidence>
<evidence type="ECO:0000313" key="8">
    <source>
        <dbReference type="EMBL" id="KIP09545.1"/>
    </source>
</evidence>
<dbReference type="STRING" id="745531.A0A0C3SDB8"/>
<evidence type="ECO:0000259" key="7">
    <source>
        <dbReference type="Pfam" id="PF08784"/>
    </source>
</evidence>
<comment type="subcellular location">
    <subcellularLocation>
        <location evidence="1">Nucleus</location>
    </subcellularLocation>
</comment>
<accession>A0A0C3SDB8</accession>
<dbReference type="InterPro" id="IPR012340">
    <property type="entry name" value="NA-bd_OB-fold"/>
</dbReference>
<dbReference type="OrthoDB" id="25571at2759"/>
<dbReference type="PIRSF" id="PIRSF036949">
    <property type="entry name" value="RPA32"/>
    <property type="match status" value="1"/>
</dbReference>
<dbReference type="EMBL" id="KN840465">
    <property type="protein sequence ID" value="KIP09545.1"/>
    <property type="molecule type" value="Genomic_DNA"/>
</dbReference>
<dbReference type="CDD" id="cd04478">
    <property type="entry name" value="RPA2_DBD_D"/>
    <property type="match status" value="1"/>
</dbReference>
<feature type="domain" description="OB" evidence="6">
    <location>
        <begin position="69"/>
        <end position="140"/>
    </location>
</feature>
<evidence type="ECO:0000256" key="2">
    <source>
        <dbReference type="ARBA" id="ARBA00007815"/>
    </source>
</evidence>
<dbReference type="GO" id="GO:0000781">
    <property type="term" value="C:chromosome, telomeric region"/>
    <property type="evidence" value="ECO:0007669"/>
    <property type="project" value="TreeGrafter"/>
</dbReference>
<dbReference type="SUPFAM" id="SSF50249">
    <property type="entry name" value="Nucleic acid-binding proteins"/>
    <property type="match status" value="1"/>
</dbReference>
<dbReference type="InterPro" id="IPR036388">
    <property type="entry name" value="WH-like_DNA-bd_sf"/>
</dbReference>
<keyword evidence="5" id="KW-0539">Nucleus</keyword>
<dbReference type="InterPro" id="IPR004365">
    <property type="entry name" value="NA-bd_OB_tRNA"/>
</dbReference>
<dbReference type="Proteomes" id="UP000053257">
    <property type="component" value="Unassembled WGS sequence"/>
</dbReference>
<dbReference type="SUPFAM" id="SSF46785">
    <property type="entry name" value="Winged helix' DNA-binding domain"/>
    <property type="match status" value="1"/>
</dbReference>
<keyword evidence="4" id="KW-0238">DNA-binding</keyword>
<keyword evidence="3" id="KW-0235">DNA replication</keyword>
<dbReference type="Gene3D" id="1.10.10.10">
    <property type="entry name" value="Winged helix-like DNA-binding domain superfamily/Winged helix DNA-binding domain"/>
    <property type="match status" value="1"/>
</dbReference>
<dbReference type="PANTHER" id="PTHR13989:SF16">
    <property type="entry name" value="REPLICATION PROTEIN A2"/>
    <property type="match status" value="1"/>
</dbReference>
<feature type="domain" description="Replication protein A C-terminal" evidence="7">
    <location>
        <begin position="173"/>
        <end position="261"/>
    </location>
</feature>
<dbReference type="PANTHER" id="PTHR13989">
    <property type="entry name" value="REPLICATION PROTEIN A-RELATED"/>
    <property type="match status" value="1"/>
</dbReference>
<dbReference type="InterPro" id="IPR036390">
    <property type="entry name" value="WH_DNA-bd_sf"/>
</dbReference>
<keyword evidence="9" id="KW-1185">Reference proteome</keyword>
<protein>
    <recommendedName>
        <fullName evidence="10">Replication protein A C-terminal domain-containing protein</fullName>
    </recommendedName>
</protein>
<dbReference type="InterPro" id="IPR014646">
    <property type="entry name" value="Rfa2/RPA32"/>
</dbReference>
<comment type="similarity">
    <text evidence="2">Belongs to the replication factor A protein 2 family.</text>
</comment>
<dbReference type="HOGENOM" id="CLU_051033_0_1_1"/>
<dbReference type="GO" id="GO:0006289">
    <property type="term" value="P:nucleotide-excision repair"/>
    <property type="evidence" value="ECO:0007669"/>
    <property type="project" value="TreeGrafter"/>
</dbReference>
<dbReference type="GO" id="GO:0005662">
    <property type="term" value="C:DNA replication factor A complex"/>
    <property type="evidence" value="ECO:0007669"/>
    <property type="project" value="TreeGrafter"/>
</dbReference>
<dbReference type="GO" id="GO:0035861">
    <property type="term" value="C:site of double-strand break"/>
    <property type="evidence" value="ECO:0007669"/>
    <property type="project" value="TreeGrafter"/>
</dbReference>
<evidence type="ECO:0000256" key="3">
    <source>
        <dbReference type="ARBA" id="ARBA00022705"/>
    </source>
</evidence>
<dbReference type="Pfam" id="PF01336">
    <property type="entry name" value="tRNA_anti-codon"/>
    <property type="match status" value="1"/>
</dbReference>
<evidence type="ECO:0008006" key="10">
    <source>
        <dbReference type="Google" id="ProtNLM"/>
    </source>
</evidence>
<dbReference type="AlphaFoldDB" id="A0A0C3SDB8"/>
<proteinExistence type="inferred from homology"/>
<reference evidence="8 9" key="1">
    <citation type="journal article" date="2014" name="PLoS Genet.">
        <title>Analysis of the Phlebiopsis gigantea genome, transcriptome and secretome provides insight into its pioneer colonization strategies of wood.</title>
        <authorList>
            <person name="Hori C."/>
            <person name="Ishida T."/>
            <person name="Igarashi K."/>
            <person name="Samejima M."/>
            <person name="Suzuki H."/>
            <person name="Master E."/>
            <person name="Ferreira P."/>
            <person name="Ruiz-Duenas F.J."/>
            <person name="Held B."/>
            <person name="Canessa P."/>
            <person name="Larrondo L.F."/>
            <person name="Schmoll M."/>
            <person name="Druzhinina I.S."/>
            <person name="Kubicek C.P."/>
            <person name="Gaskell J.A."/>
            <person name="Kersten P."/>
            <person name="St John F."/>
            <person name="Glasner J."/>
            <person name="Sabat G."/>
            <person name="Splinter BonDurant S."/>
            <person name="Syed K."/>
            <person name="Yadav J."/>
            <person name="Mgbeahuruike A.C."/>
            <person name="Kovalchuk A."/>
            <person name="Asiegbu F.O."/>
            <person name="Lackner G."/>
            <person name="Hoffmeister D."/>
            <person name="Rencoret J."/>
            <person name="Gutierrez A."/>
            <person name="Sun H."/>
            <person name="Lindquist E."/>
            <person name="Barry K."/>
            <person name="Riley R."/>
            <person name="Grigoriev I.V."/>
            <person name="Henrissat B."/>
            <person name="Kues U."/>
            <person name="Berka R.M."/>
            <person name="Martinez A.T."/>
            <person name="Covert S.F."/>
            <person name="Blanchette R.A."/>
            <person name="Cullen D."/>
        </authorList>
    </citation>
    <scope>NUCLEOTIDE SEQUENCE [LARGE SCALE GENOMIC DNA]</scope>
    <source>
        <strain evidence="8 9">11061_1 CR5-6</strain>
    </source>
</reference>
<dbReference type="Gene3D" id="2.40.50.140">
    <property type="entry name" value="Nucleic acid-binding proteins"/>
    <property type="match status" value="1"/>
</dbReference>
<name>A0A0C3SDB8_PHLG1</name>
<sequence length="267" mass="29014">MSQFNDYYANKGEGGGGYVQSPFSSPGGGARRQAAQHALRPVSIKQLLSATQVHADAEFKIDDLEVGQITLVAHVVEVRNQTTNCTYTLDDGTGRYEARHWADTSDQKEEDVIRENTYVRVMGGLKSFSGKHYINATHVRPCKDSHEPYFHKLDTMTVSLILKHGLPGQPRAGNHAASGNPNGASAYTAQASTAGGVNDQWSGLPDLQQRILRFILAQPNRQDGIPVTAIARAIGGQAAEISEALDILLDEGHVYTTMDDTHFDLAL</sequence>
<dbReference type="GO" id="GO:0006260">
    <property type="term" value="P:DNA replication"/>
    <property type="evidence" value="ECO:0007669"/>
    <property type="project" value="UniProtKB-KW"/>
</dbReference>
<dbReference type="Pfam" id="PF08784">
    <property type="entry name" value="RPA_C"/>
    <property type="match status" value="1"/>
</dbReference>
<dbReference type="GO" id="GO:0003697">
    <property type="term" value="F:single-stranded DNA binding"/>
    <property type="evidence" value="ECO:0007669"/>
    <property type="project" value="TreeGrafter"/>
</dbReference>
<evidence type="ECO:0000259" key="6">
    <source>
        <dbReference type="Pfam" id="PF01336"/>
    </source>
</evidence>
<dbReference type="GO" id="GO:0000724">
    <property type="term" value="P:double-strand break repair via homologous recombination"/>
    <property type="evidence" value="ECO:0007669"/>
    <property type="project" value="TreeGrafter"/>
</dbReference>
<evidence type="ECO:0000256" key="4">
    <source>
        <dbReference type="ARBA" id="ARBA00023125"/>
    </source>
</evidence>
<evidence type="ECO:0000256" key="1">
    <source>
        <dbReference type="ARBA" id="ARBA00004123"/>
    </source>
</evidence>